<feature type="compositionally biased region" description="Polar residues" evidence="1">
    <location>
        <begin position="1"/>
        <end position="12"/>
    </location>
</feature>
<evidence type="ECO:0000256" key="1">
    <source>
        <dbReference type="SAM" id="MobiDB-lite"/>
    </source>
</evidence>
<proteinExistence type="predicted"/>
<sequence>MFSSVPVTSLTQIRRGGTNAGPSNKSTTRCQNCLQFGHFSFECKGEKAFASRPSRSKLLAKAVKSGDNESRFDDDDDDDVAKVEDRKGLANRILERKEKERLKSKNKNKRKNKNKKRRPDASDSDSDSDSSSSSSSSSDSSDSSASDSDSDSDSSSSSASDSDDGKKRKRSKSSSSKRNSK</sequence>
<dbReference type="OrthoDB" id="2145372at2759"/>
<dbReference type="GO" id="GO:0003676">
    <property type="term" value="F:nucleic acid binding"/>
    <property type="evidence" value="ECO:0007669"/>
    <property type="project" value="InterPro"/>
</dbReference>
<dbReference type="PANTHER" id="PTHR13491">
    <property type="entry name" value="ZCCHC10 PROTEIN"/>
    <property type="match status" value="1"/>
</dbReference>
<dbReference type="GO" id="GO:0008270">
    <property type="term" value="F:zinc ion binding"/>
    <property type="evidence" value="ECO:0007669"/>
    <property type="project" value="InterPro"/>
</dbReference>
<feature type="compositionally biased region" description="Basic residues" evidence="1">
    <location>
        <begin position="104"/>
        <end position="118"/>
    </location>
</feature>
<dbReference type="AlphaFoldDB" id="A0A1Y2B362"/>
<evidence type="ECO:0000313" key="2">
    <source>
        <dbReference type="EMBL" id="ORY29272.1"/>
    </source>
</evidence>
<accession>A0A1Y2B362</accession>
<dbReference type="InterPro" id="IPR039715">
    <property type="entry name" value="ZCCHC10"/>
</dbReference>
<feature type="region of interest" description="Disordered" evidence="1">
    <location>
        <begin position="92"/>
        <end position="181"/>
    </location>
</feature>
<feature type="region of interest" description="Disordered" evidence="1">
    <location>
        <begin position="1"/>
        <end position="28"/>
    </location>
</feature>
<reference evidence="2 3" key="1">
    <citation type="submission" date="2016-07" db="EMBL/GenBank/DDBJ databases">
        <title>Pervasive Adenine N6-methylation of Active Genes in Fungi.</title>
        <authorList>
            <consortium name="DOE Joint Genome Institute"/>
            <person name="Mondo S.J."/>
            <person name="Dannebaum R.O."/>
            <person name="Kuo R.C."/>
            <person name="Labutti K."/>
            <person name="Haridas S."/>
            <person name="Kuo A."/>
            <person name="Salamov A."/>
            <person name="Ahrendt S.R."/>
            <person name="Lipzen A."/>
            <person name="Sullivan W."/>
            <person name="Andreopoulos W.B."/>
            <person name="Clum A."/>
            <person name="Lindquist E."/>
            <person name="Daum C."/>
            <person name="Ramamoorthy G.K."/>
            <person name="Gryganskyi A."/>
            <person name="Culley D."/>
            <person name="Magnuson J.K."/>
            <person name="James T.Y."/>
            <person name="O'Malley M.A."/>
            <person name="Stajich J.E."/>
            <person name="Spatafora J.W."/>
            <person name="Visel A."/>
            <person name="Grigoriev I.V."/>
        </authorList>
    </citation>
    <scope>NUCLEOTIDE SEQUENCE [LARGE SCALE GENOMIC DNA]</scope>
    <source>
        <strain evidence="2 3">JEL800</strain>
    </source>
</reference>
<dbReference type="PANTHER" id="PTHR13491:SF0">
    <property type="entry name" value="ZINC FINGER CCHC DOMAIN-CONTAINING PROTEIN 10"/>
    <property type="match status" value="1"/>
</dbReference>
<feature type="compositionally biased region" description="Low complexity" evidence="1">
    <location>
        <begin position="129"/>
        <end position="160"/>
    </location>
</feature>
<dbReference type="Proteomes" id="UP000193642">
    <property type="component" value="Unassembled WGS sequence"/>
</dbReference>
<dbReference type="EMBL" id="MCGO01000089">
    <property type="protein sequence ID" value="ORY29272.1"/>
    <property type="molecule type" value="Genomic_DNA"/>
</dbReference>
<evidence type="ECO:0008006" key="4">
    <source>
        <dbReference type="Google" id="ProtNLM"/>
    </source>
</evidence>
<comment type="caution">
    <text evidence="2">The sequence shown here is derived from an EMBL/GenBank/DDBJ whole genome shotgun (WGS) entry which is preliminary data.</text>
</comment>
<gene>
    <name evidence="2" type="ORF">BCR33DRAFT_772580</name>
</gene>
<protein>
    <recommendedName>
        <fullName evidence="4">CCHC-type domain-containing protein</fullName>
    </recommendedName>
</protein>
<organism evidence="2 3">
    <name type="scientific">Rhizoclosmatium globosum</name>
    <dbReference type="NCBI Taxonomy" id="329046"/>
    <lineage>
        <taxon>Eukaryota</taxon>
        <taxon>Fungi</taxon>
        <taxon>Fungi incertae sedis</taxon>
        <taxon>Chytridiomycota</taxon>
        <taxon>Chytridiomycota incertae sedis</taxon>
        <taxon>Chytridiomycetes</taxon>
        <taxon>Chytridiales</taxon>
        <taxon>Chytriomycetaceae</taxon>
        <taxon>Rhizoclosmatium</taxon>
    </lineage>
</organism>
<dbReference type="SUPFAM" id="SSF57756">
    <property type="entry name" value="Retrovirus zinc finger-like domains"/>
    <property type="match status" value="1"/>
</dbReference>
<feature type="compositionally biased region" description="Basic and acidic residues" evidence="1">
    <location>
        <begin position="92"/>
        <end position="103"/>
    </location>
</feature>
<dbReference type="InterPro" id="IPR036875">
    <property type="entry name" value="Znf_CCHC_sf"/>
</dbReference>
<dbReference type="Pfam" id="PF13917">
    <property type="entry name" value="zf-CCHC_3"/>
    <property type="match status" value="1"/>
</dbReference>
<keyword evidence="3" id="KW-1185">Reference proteome</keyword>
<name>A0A1Y2B362_9FUNG</name>
<evidence type="ECO:0000313" key="3">
    <source>
        <dbReference type="Proteomes" id="UP000193642"/>
    </source>
</evidence>